<proteinExistence type="predicted"/>
<name>A0A939QJV1_9MICO</name>
<evidence type="ECO:0000313" key="2">
    <source>
        <dbReference type="Proteomes" id="UP000680132"/>
    </source>
</evidence>
<accession>A0A939QJV1</accession>
<gene>
    <name evidence="1" type="ORF">J5V96_01135</name>
</gene>
<evidence type="ECO:0000313" key="1">
    <source>
        <dbReference type="EMBL" id="MBO3662110.1"/>
    </source>
</evidence>
<dbReference type="RefSeq" id="WP_208499665.1">
    <property type="nucleotide sequence ID" value="NZ_JAGFOA010000001.1"/>
</dbReference>
<keyword evidence="2" id="KW-1185">Reference proteome</keyword>
<dbReference type="EMBL" id="JAGFOA010000001">
    <property type="protein sequence ID" value="MBO3662110.1"/>
    <property type="molecule type" value="Genomic_DNA"/>
</dbReference>
<dbReference type="Proteomes" id="UP000680132">
    <property type="component" value="Unassembled WGS sequence"/>
</dbReference>
<dbReference type="AlphaFoldDB" id="A0A939QJV1"/>
<reference evidence="1" key="1">
    <citation type="submission" date="2021-03" db="EMBL/GenBank/DDBJ databases">
        <title>Microbacterium sp. nov., a novel actinobacterium isolated from cow dung.</title>
        <authorList>
            <person name="Zhang L."/>
        </authorList>
    </citation>
    <scope>NUCLEOTIDE SEQUENCE</scope>
    <source>
        <strain evidence="1">NEAU-LLB</strain>
    </source>
</reference>
<sequence length="187" mass="20150">MTNALRFLLGLLIGACVTVAVFAARGLRVTPVFDLRRAPEPDEPDEPDLVDVPDEVRALAERLLGATEQYGAPELRAQLSEARATLFAGPSIGFDVPAGTALAVPGDANFPVVGVYRALDDRTFEVYLGVLGGHLSTLSVSEARDWTEAQQEEWFEGGRGVHELPGWPDPASLELFIETPQGLRPLS</sequence>
<organism evidence="1 2">
    <name type="scientific">Microbacterium stercoris</name>
    <dbReference type="NCBI Taxonomy" id="2820289"/>
    <lineage>
        <taxon>Bacteria</taxon>
        <taxon>Bacillati</taxon>
        <taxon>Actinomycetota</taxon>
        <taxon>Actinomycetes</taxon>
        <taxon>Micrococcales</taxon>
        <taxon>Microbacteriaceae</taxon>
        <taxon>Microbacterium</taxon>
    </lineage>
</organism>
<comment type="caution">
    <text evidence="1">The sequence shown here is derived from an EMBL/GenBank/DDBJ whole genome shotgun (WGS) entry which is preliminary data.</text>
</comment>
<protein>
    <submittedName>
        <fullName evidence="1">Uncharacterized protein</fullName>
    </submittedName>
</protein>